<accession>G3BA06</accession>
<name>G3BA06_CANTC</name>
<dbReference type="OrthoDB" id="4084239at2759"/>
<keyword evidence="2" id="KW-1185">Reference proteome</keyword>
<evidence type="ECO:0000313" key="1">
    <source>
        <dbReference type="EMBL" id="EGV61368.1"/>
    </source>
</evidence>
<proteinExistence type="predicted"/>
<gene>
    <name evidence="1" type="ORF">CANTEDRAFT_98619</name>
</gene>
<sequence length="477" mass="54849">MLDESELADIDEIDLSSAPYNLFYSLFTLACSTNNQLGLEVLSKIKLLDPELKLNLKGLTLFHCHKESIMGDEEGNNSDPVSFNSNILSRPELMNFFDGIDKRLRFDILDSKINVASLTTLHLKIDCNEHRYNSCNCFSQFFMDFTKYSEEHDGLPNLTNFEVELFPNLEWLRPHQILENNLTPLSTFVTSLSSLSRLTIDLSTPGFKMFDNSMGMTSFILNRLNERLMEAFFLRFFTTGSTRTRLNLKTLHLPDFLTSFIYYKPDFYKSLLHTCKCWGCQLLLNKLKDLFHPLIEDDDDDDDDEEDDEARSEEMDIQSTYYILIGFILGKLQADREVCVPIKQNAFNYRNYPIYKGAPHTLHSHFHTSNSGSKCKCGISNGVADINEDPNGLEALSIDNLVTTYVVHQLKPIVEFLPSFFVQLDSLMIHGIYYEKQGSGMVPIFDEQEYPCEFLAEKDLEIRSGSHPDLPFGKFRK</sequence>
<dbReference type="AlphaFoldDB" id="G3BA06"/>
<dbReference type="Proteomes" id="UP000000707">
    <property type="component" value="Unassembled WGS sequence"/>
</dbReference>
<dbReference type="HOGENOM" id="CLU_024390_1_0_1"/>
<reference evidence="1 2" key="1">
    <citation type="journal article" date="2011" name="Proc. Natl. Acad. Sci. U.S.A.">
        <title>Comparative genomics of xylose-fermenting fungi for enhanced biofuel production.</title>
        <authorList>
            <person name="Wohlbach D.J."/>
            <person name="Kuo A."/>
            <person name="Sato T.K."/>
            <person name="Potts K.M."/>
            <person name="Salamov A.A."/>
            <person name="LaButti K.M."/>
            <person name="Sun H."/>
            <person name="Clum A."/>
            <person name="Pangilinan J.L."/>
            <person name="Lindquist E.A."/>
            <person name="Lucas S."/>
            <person name="Lapidus A."/>
            <person name="Jin M."/>
            <person name="Gunawan C."/>
            <person name="Balan V."/>
            <person name="Dale B.E."/>
            <person name="Jeffries T.W."/>
            <person name="Zinkel R."/>
            <person name="Barry K.W."/>
            <person name="Grigoriev I.V."/>
            <person name="Gasch A.P."/>
        </authorList>
    </citation>
    <scope>NUCLEOTIDE SEQUENCE [LARGE SCALE GENOMIC DNA]</scope>
    <source>
        <strain evidence="2">ATCC 10573 / BCRC 21748 / CBS 615 / JCM 9827 / NBRC 10315 / NRRL Y-1498 / VKM Y-70</strain>
    </source>
</reference>
<evidence type="ECO:0000313" key="2">
    <source>
        <dbReference type="Proteomes" id="UP000000707"/>
    </source>
</evidence>
<organism evidence="2">
    <name type="scientific">Candida tenuis (strain ATCC 10573 / BCRC 21748 / CBS 615 / JCM 9827 / NBRC 10315 / NRRL Y-1498 / VKM Y-70)</name>
    <name type="common">Yeast</name>
    <name type="synonym">Yamadazyma tenuis</name>
    <dbReference type="NCBI Taxonomy" id="590646"/>
    <lineage>
        <taxon>Eukaryota</taxon>
        <taxon>Fungi</taxon>
        <taxon>Dikarya</taxon>
        <taxon>Ascomycota</taxon>
        <taxon>Saccharomycotina</taxon>
        <taxon>Pichiomycetes</taxon>
        <taxon>Debaryomycetaceae</taxon>
        <taxon>Yamadazyma</taxon>
    </lineage>
</organism>
<dbReference type="EMBL" id="GL996527">
    <property type="protein sequence ID" value="EGV61368.1"/>
    <property type="molecule type" value="Genomic_DNA"/>
</dbReference>
<protein>
    <submittedName>
        <fullName evidence="1">Uncharacterized protein</fullName>
    </submittedName>
</protein>